<dbReference type="Proteomes" id="UP001374584">
    <property type="component" value="Unassembled WGS sequence"/>
</dbReference>
<protein>
    <submittedName>
        <fullName evidence="1">Uncharacterized protein</fullName>
    </submittedName>
</protein>
<reference evidence="1 2" key="1">
    <citation type="submission" date="2024-01" db="EMBL/GenBank/DDBJ databases">
        <title>The genomes of 5 underutilized Papilionoideae crops provide insights into root nodulation and disease resistanc.</title>
        <authorList>
            <person name="Jiang F."/>
        </authorList>
    </citation>
    <scope>NUCLEOTIDE SEQUENCE [LARGE SCALE GENOMIC DNA]</scope>
    <source>
        <strain evidence="1">JINMINGXINNONG_FW02</strain>
        <tissue evidence="1">Leaves</tissue>
    </source>
</reference>
<gene>
    <name evidence="1" type="ORF">VNO80_18838</name>
</gene>
<dbReference type="AlphaFoldDB" id="A0AAN9QZS1"/>
<organism evidence="1 2">
    <name type="scientific">Phaseolus coccineus</name>
    <name type="common">Scarlet runner bean</name>
    <name type="synonym">Phaseolus multiflorus</name>
    <dbReference type="NCBI Taxonomy" id="3886"/>
    <lineage>
        <taxon>Eukaryota</taxon>
        <taxon>Viridiplantae</taxon>
        <taxon>Streptophyta</taxon>
        <taxon>Embryophyta</taxon>
        <taxon>Tracheophyta</taxon>
        <taxon>Spermatophyta</taxon>
        <taxon>Magnoliopsida</taxon>
        <taxon>eudicotyledons</taxon>
        <taxon>Gunneridae</taxon>
        <taxon>Pentapetalae</taxon>
        <taxon>rosids</taxon>
        <taxon>fabids</taxon>
        <taxon>Fabales</taxon>
        <taxon>Fabaceae</taxon>
        <taxon>Papilionoideae</taxon>
        <taxon>50 kb inversion clade</taxon>
        <taxon>NPAAA clade</taxon>
        <taxon>indigoferoid/millettioid clade</taxon>
        <taxon>Phaseoleae</taxon>
        <taxon>Phaseolus</taxon>
    </lineage>
</organism>
<name>A0AAN9QZS1_PHACN</name>
<comment type="caution">
    <text evidence="1">The sequence shown here is derived from an EMBL/GenBank/DDBJ whole genome shotgun (WGS) entry which is preliminary data.</text>
</comment>
<evidence type="ECO:0000313" key="2">
    <source>
        <dbReference type="Proteomes" id="UP001374584"/>
    </source>
</evidence>
<evidence type="ECO:0000313" key="1">
    <source>
        <dbReference type="EMBL" id="KAK7353391.1"/>
    </source>
</evidence>
<keyword evidence="2" id="KW-1185">Reference proteome</keyword>
<dbReference type="EMBL" id="JAYMYR010000007">
    <property type="protein sequence ID" value="KAK7353391.1"/>
    <property type="molecule type" value="Genomic_DNA"/>
</dbReference>
<accession>A0AAN9QZS1</accession>
<proteinExistence type="predicted"/>
<sequence length="74" mass="8542">MEYNLRVDKYEFLFIFGLQMNNAIMHGKLIQSLCHLIFVALPQFITQSQLMVCVLTSPLMQPKSHCTPENLAEI</sequence>